<protein>
    <submittedName>
        <fullName evidence="4">DUF2510 domain-containing protein</fullName>
    </submittedName>
</protein>
<evidence type="ECO:0000313" key="5">
    <source>
        <dbReference type="Proteomes" id="UP000275048"/>
    </source>
</evidence>
<feature type="domain" description="DUF2510" evidence="3">
    <location>
        <begin position="9"/>
        <end position="39"/>
    </location>
</feature>
<name>A0A3M8AFT4_9MICO</name>
<evidence type="ECO:0000256" key="2">
    <source>
        <dbReference type="SAM" id="Phobius"/>
    </source>
</evidence>
<feature type="transmembrane region" description="Helical" evidence="2">
    <location>
        <begin position="103"/>
        <end position="121"/>
    </location>
</feature>
<comment type="caution">
    <text evidence="4">The sequence shown here is derived from an EMBL/GenBank/DDBJ whole genome shotgun (WGS) entry which is preliminary data.</text>
</comment>
<gene>
    <name evidence="4" type="ORF">EDM22_08795</name>
</gene>
<dbReference type="Proteomes" id="UP000275048">
    <property type="component" value="Unassembled WGS sequence"/>
</dbReference>
<keyword evidence="2" id="KW-0812">Transmembrane</keyword>
<feature type="region of interest" description="Disordered" evidence="1">
    <location>
        <begin position="163"/>
        <end position="189"/>
    </location>
</feature>
<dbReference type="InterPro" id="IPR018929">
    <property type="entry name" value="DUF2510"/>
</dbReference>
<feature type="transmembrane region" description="Helical" evidence="2">
    <location>
        <begin position="128"/>
        <end position="152"/>
    </location>
</feature>
<dbReference type="Pfam" id="PF10708">
    <property type="entry name" value="DUF2510"/>
    <property type="match status" value="1"/>
</dbReference>
<feature type="transmembrane region" description="Helical" evidence="2">
    <location>
        <begin position="79"/>
        <end position="97"/>
    </location>
</feature>
<feature type="compositionally biased region" description="Low complexity" evidence="1">
    <location>
        <begin position="167"/>
        <end position="178"/>
    </location>
</feature>
<keyword evidence="2" id="KW-0472">Membrane</keyword>
<evidence type="ECO:0000256" key="1">
    <source>
        <dbReference type="SAM" id="MobiDB-lite"/>
    </source>
</evidence>
<reference evidence="4 5" key="1">
    <citation type="submission" date="2018-10" db="EMBL/GenBank/DDBJ databases">
        <title>Isolation, diversity and antibacterial activity of antinobacteria from the wheat rhizosphere soil.</title>
        <authorList>
            <person name="Sun T."/>
        </authorList>
    </citation>
    <scope>NUCLEOTIDE SEQUENCE [LARGE SCALE GENOMIC DNA]</scope>
    <source>
        <strain evidence="4 5">SJ-23</strain>
    </source>
</reference>
<keyword evidence="5" id="KW-1185">Reference proteome</keyword>
<dbReference type="RefSeq" id="WP_122936687.1">
    <property type="nucleotide sequence ID" value="NZ_JBHSNT010000007.1"/>
</dbReference>
<sequence>MTNPTNAPAGWYDDGQGAQRYWDGTQWTEHTAPLAASAAAAAEPVAAAPVAPVAPTAAMPYAAVSPGGSVPPPPAKTNVLGIVALAVAGVGFILAVIPFTFFVGAVLLPIALILAIIALFLPGRKWPAITALILAIVGGIVGTIVFVVVIVAGPVQQALEDEGIIGSTSEATEPPAASESEEATPEPGPVGNLAFGDTMVWEDDVELTVSAPEPYTPTEFAAGADQASQLAFTMTITNNSTENLQPVVYTRLSSGGQEASQIFDVTADGTQIGVPPTTVVLPGESVTWTEAWSVADPNSLTMQIAPSFDYEDAIFTNVQ</sequence>
<evidence type="ECO:0000313" key="4">
    <source>
        <dbReference type="EMBL" id="RNB50019.1"/>
    </source>
</evidence>
<accession>A0A3M8AFT4</accession>
<dbReference type="AlphaFoldDB" id="A0A3M8AFT4"/>
<keyword evidence="2" id="KW-1133">Transmembrane helix</keyword>
<dbReference type="EMBL" id="RHHB01000012">
    <property type="protein sequence ID" value="RNB50019.1"/>
    <property type="molecule type" value="Genomic_DNA"/>
</dbReference>
<proteinExistence type="predicted"/>
<dbReference type="OrthoDB" id="4484996at2"/>
<organism evidence="4 5">
    <name type="scientific">Agromyces tardus</name>
    <dbReference type="NCBI Taxonomy" id="2583849"/>
    <lineage>
        <taxon>Bacteria</taxon>
        <taxon>Bacillati</taxon>
        <taxon>Actinomycetota</taxon>
        <taxon>Actinomycetes</taxon>
        <taxon>Micrococcales</taxon>
        <taxon>Microbacteriaceae</taxon>
        <taxon>Agromyces</taxon>
    </lineage>
</organism>
<evidence type="ECO:0000259" key="3">
    <source>
        <dbReference type="Pfam" id="PF10708"/>
    </source>
</evidence>